<protein>
    <submittedName>
        <fullName evidence="3">DUF317 domain-containing protein</fullName>
    </submittedName>
</protein>
<name>A0ABV6TG57_9ACTN</name>
<sequence length="275" mass="29922">MTDRTRPASSPEGGVVLVSPRYLAGGGDPRWVTAPLHQAFHWQAAHLPLSPRVRLTRRDRQAELILSPDPDTYWWTLRHTATGTGGREEGEEEGWVMRFGARTPAETIAAATDLLTTSPLGQKADPLDLPDPLGVLSRAGWESSGEDMFRTSPDGLVTVCHPPQGAWLISVTSHDGPWRSDPDDLVWHAYFSPHTPAPLVTAVLEDLASPEPLPRTPGSLPDVLRDLARLTLAPAAAAQGRDALWERVDRLAAHRPTGTPRPPQPPGGPLPRRSR</sequence>
<dbReference type="RefSeq" id="WP_394319213.1">
    <property type="nucleotide sequence ID" value="NZ_JBHMQV010000009.1"/>
</dbReference>
<comment type="caution">
    <text evidence="3">The sequence shown here is derived from an EMBL/GenBank/DDBJ whole genome shotgun (WGS) entry which is preliminary data.</text>
</comment>
<gene>
    <name evidence="3" type="ORF">ACFH04_13690</name>
</gene>
<keyword evidence="4" id="KW-1185">Reference proteome</keyword>
<evidence type="ECO:0000313" key="3">
    <source>
        <dbReference type="EMBL" id="MFC0844752.1"/>
    </source>
</evidence>
<dbReference type="EMBL" id="JBHMQV010000009">
    <property type="protein sequence ID" value="MFC0844752.1"/>
    <property type="molecule type" value="Genomic_DNA"/>
</dbReference>
<evidence type="ECO:0000259" key="2">
    <source>
        <dbReference type="Pfam" id="PF03771"/>
    </source>
</evidence>
<dbReference type="InterPro" id="IPR005523">
    <property type="entry name" value="DUF317_SPDY"/>
</dbReference>
<evidence type="ECO:0000256" key="1">
    <source>
        <dbReference type="SAM" id="MobiDB-lite"/>
    </source>
</evidence>
<dbReference type="Proteomes" id="UP001589887">
    <property type="component" value="Unassembled WGS sequence"/>
</dbReference>
<accession>A0ABV6TG57</accession>
<feature type="domain" description="DUF317" evidence="2">
    <location>
        <begin position="151"/>
        <end position="212"/>
    </location>
</feature>
<reference evidence="3 4" key="1">
    <citation type="submission" date="2024-09" db="EMBL/GenBank/DDBJ databases">
        <authorList>
            <person name="Sun Q."/>
            <person name="Mori K."/>
        </authorList>
    </citation>
    <scope>NUCLEOTIDE SEQUENCE [LARGE SCALE GENOMIC DNA]</scope>
    <source>
        <strain evidence="3 4">JCM 4557</strain>
    </source>
</reference>
<dbReference type="Pfam" id="PF03771">
    <property type="entry name" value="SPDY"/>
    <property type="match status" value="2"/>
</dbReference>
<feature type="domain" description="DUF317" evidence="2">
    <location>
        <begin position="58"/>
        <end position="118"/>
    </location>
</feature>
<organism evidence="3 4">
    <name type="scientific">Streptomyces noboritoensis</name>
    <dbReference type="NCBI Taxonomy" id="67337"/>
    <lineage>
        <taxon>Bacteria</taxon>
        <taxon>Bacillati</taxon>
        <taxon>Actinomycetota</taxon>
        <taxon>Actinomycetes</taxon>
        <taxon>Kitasatosporales</taxon>
        <taxon>Streptomycetaceae</taxon>
        <taxon>Streptomyces</taxon>
    </lineage>
</organism>
<feature type="region of interest" description="Disordered" evidence="1">
    <location>
        <begin position="247"/>
        <end position="275"/>
    </location>
</feature>
<feature type="compositionally biased region" description="Pro residues" evidence="1">
    <location>
        <begin position="259"/>
        <end position="269"/>
    </location>
</feature>
<evidence type="ECO:0000313" key="4">
    <source>
        <dbReference type="Proteomes" id="UP001589887"/>
    </source>
</evidence>
<proteinExistence type="predicted"/>